<reference evidence="1 2" key="1">
    <citation type="submission" date="2020-04" db="EMBL/GenBank/DDBJ databases">
        <title>Genome sequencing of novel species.</title>
        <authorList>
            <person name="Heo J."/>
            <person name="Kim S.-J."/>
            <person name="Kim J.-S."/>
            <person name="Hong S.-B."/>
            <person name="Kwon S.-W."/>
        </authorList>
    </citation>
    <scope>NUCLEOTIDE SEQUENCE [LARGE SCALE GENOMIC DNA]</scope>
    <source>
        <strain evidence="1 2">GN2-R2</strain>
    </source>
</reference>
<name>A0A7Z2VZA5_9BURK</name>
<dbReference type="KEGG" id="mfy:HH212_19145"/>
<protein>
    <submittedName>
        <fullName evidence="1">Uncharacterized protein</fullName>
    </submittedName>
</protein>
<gene>
    <name evidence="1" type="ORF">HH212_19145</name>
</gene>
<dbReference type="EMBL" id="CP051685">
    <property type="protein sequence ID" value="QJE01874.1"/>
    <property type="molecule type" value="Genomic_DNA"/>
</dbReference>
<organism evidence="1 2">
    <name type="scientific">Massilia forsythiae</name>
    <dbReference type="NCBI Taxonomy" id="2728020"/>
    <lineage>
        <taxon>Bacteria</taxon>
        <taxon>Pseudomonadati</taxon>
        <taxon>Pseudomonadota</taxon>
        <taxon>Betaproteobacteria</taxon>
        <taxon>Burkholderiales</taxon>
        <taxon>Oxalobacteraceae</taxon>
        <taxon>Telluria group</taxon>
        <taxon>Massilia</taxon>
    </lineage>
</organism>
<sequence length="145" mass="16348">MTSLLKFFCKKAKIEGSRTLQEVRASEHSGARKLIYADGAVGVRHIDTGETYWIPWCLFQNVQVLMKEPYTPGHYVYDVMAEFHAVDIGWEDDGVEGFLEAMKANLENFDIALAKKAIEGLGRDRPSTTIYVSPSYPDDITARRA</sequence>
<dbReference type="RefSeq" id="WP_170203961.1">
    <property type="nucleotide sequence ID" value="NZ_CP051685.1"/>
</dbReference>
<proteinExistence type="predicted"/>
<evidence type="ECO:0000313" key="1">
    <source>
        <dbReference type="EMBL" id="QJE01874.1"/>
    </source>
</evidence>
<evidence type="ECO:0000313" key="2">
    <source>
        <dbReference type="Proteomes" id="UP000502415"/>
    </source>
</evidence>
<keyword evidence="2" id="KW-1185">Reference proteome</keyword>
<dbReference type="AlphaFoldDB" id="A0A7Z2VZA5"/>
<accession>A0A7Z2VZA5</accession>
<dbReference type="Proteomes" id="UP000502415">
    <property type="component" value="Chromosome"/>
</dbReference>